<name>A0A2D2DJ61_9BURK</name>
<feature type="binding site" evidence="13">
    <location>
        <position position="122"/>
    </location>
    <ligand>
        <name>(2R)-3-phosphoglycerate</name>
        <dbReference type="ChEBI" id="CHEBI:58272"/>
    </ligand>
</feature>
<evidence type="ECO:0000256" key="15">
    <source>
        <dbReference type="RuleBase" id="RU000532"/>
    </source>
</evidence>
<dbReference type="Proteomes" id="UP000229897">
    <property type="component" value="Chromosome"/>
</dbReference>
<keyword evidence="8 12" id="KW-0808">Transferase</keyword>
<keyword evidence="17" id="KW-1185">Reference proteome</keyword>
<dbReference type="GO" id="GO:0004618">
    <property type="term" value="F:phosphoglycerate kinase activity"/>
    <property type="evidence" value="ECO:0007669"/>
    <property type="project" value="UniProtKB-UniRule"/>
</dbReference>
<dbReference type="Pfam" id="PF00162">
    <property type="entry name" value="PGK"/>
    <property type="match status" value="1"/>
</dbReference>
<dbReference type="OrthoDB" id="9808460at2"/>
<dbReference type="InterPro" id="IPR001576">
    <property type="entry name" value="Phosphoglycerate_kinase"/>
</dbReference>
<feature type="binding site" evidence="12 14">
    <location>
        <position position="328"/>
    </location>
    <ligand>
        <name>ATP</name>
        <dbReference type="ChEBI" id="CHEBI:30616"/>
    </ligand>
</feature>
<keyword evidence="11 12" id="KW-0067">ATP-binding</keyword>
<comment type="pathway">
    <text evidence="12">Carbohydrate degradation; glycolysis; pyruvate from D-glyceraldehyde 3-phosphate: step 2/5.</text>
</comment>
<evidence type="ECO:0000256" key="7">
    <source>
        <dbReference type="ARBA" id="ARBA00022490"/>
    </source>
</evidence>
<feature type="binding site" evidence="13">
    <location>
        <position position="155"/>
    </location>
    <ligand>
        <name>(2R)-3-phosphoglycerate</name>
        <dbReference type="ChEBI" id="CHEBI:58272"/>
    </ligand>
</feature>
<evidence type="ECO:0000313" key="17">
    <source>
        <dbReference type="Proteomes" id="UP000229897"/>
    </source>
</evidence>
<dbReference type="InterPro" id="IPR015911">
    <property type="entry name" value="Phosphoglycerate_kinase_CS"/>
</dbReference>
<dbReference type="SUPFAM" id="SSF53748">
    <property type="entry name" value="Phosphoglycerate kinase"/>
    <property type="match status" value="1"/>
</dbReference>
<dbReference type="InterPro" id="IPR015824">
    <property type="entry name" value="Phosphoglycerate_kinase_N"/>
</dbReference>
<keyword evidence="7 12" id="KW-0963">Cytoplasm</keyword>
<feature type="binding site" evidence="12 13">
    <location>
        <begin position="68"/>
        <end position="71"/>
    </location>
    <ligand>
        <name>substrate</name>
    </ligand>
</feature>
<dbReference type="EC" id="2.7.2.3" evidence="6 12"/>
<feature type="binding site" evidence="12 13">
    <location>
        <begin position="29"/>
        <end position="31"/>
    </location>
    <ligand>
        <name>substrate</name>
    </ligand>
</feature>
<dbReference type="GO" id="GO:0006096">
    <property type="term" value="P:glycolytic process"/>
    <property type="evidence" value="ECO:0007669"/>
    <property type="project" value="UniProtKB-UniRule"/>
</dbReference>
<evidence type="ECO:0000256" key="8">
    <source>
        <dbReference type="ARBA" id="ARBA00022679"/>
    </source>
</evidence>
<dbReference type="FunFam" id="3.40.50.1260:FF:000002">
    <property type="entry name" value="Phosphoglycerate kinase"/>
    <property type="match status" value="1"/>
</dbReference>
<dbReference type="HAMAP" id="MF_00145">
    <property type="entry name" value="Phosphoglyc_kinase"/>
    <property type="match status" value="1"/>
</dbReference>
<dbReference type="PANTHER" id="PTHR11406">
    <property type="entry name" value="PHOSPHOGLYCERATE KINASE"/>
    <property type="match status" value="1"/>
</dbReference>
<comment type="similarity">
    <text evidence="4 12 15">Belongs to the phosphoglycerate kinase family.</text>
</comment>
<dbReference type="Gene3D" id="3.40.50.1260">
    <property type="entry name" value="Phosphoglycerate kinase, N-terminal domain"/>
    <property type="match status" value="2"/>
</dbReference>
<dbReference type="FunFam" id="3.40.50.1260:FF:000001">
    <property type="entry name" value="Phosphoglycerate kinase"/>
    <property type="match status" value="1"/>
</dbReference>
<protein>
    <recommendedName>
        <fullName evidence="6 12">Phosphoglycerate kinase</fullName>
        <ecNumber evidence="6 12">2.7.2.3</ecNumber>
    </recommendedName>
</protein>
<gene>
    <name evidence="12 16" type="primary">pgk</name>
    <name evidence="16" type="ORF">CR152_11150</name>
</gene>
<evidence type="ECO:0000256" key="14">
    <source>
        <dbReference type="PIRSR" id="PIRSR000724-2"/>
    </source>
</evidence>
<feature type="binding site" evidence="12">
    <location>
        <position position="155"/>
    </location>
    <ligand>
        <name>substrate</name>
    </ligand>
</feature>
<proteinExistence type="inferred from homology"/>
<feature type="binding site" evidence="13">
    <location>
        <position position="45"/>
    </location>
    <ligand>
        <name>(2R)-3-phosphoglycerate</name>
        <dbReference type="ChEBI" id="CHEBI:58272"/>
    </ligand>
</feature>
<keyword evidence="12" id="KW-0324">Glycolysis</keyword>
<evidence type="ECO:0000313" key="16">
    <source>
        <dbReference type="EMBL" id="ATQ75011.1"/>
    </source>
</evidence>
<evidence type="ECO:0000256" key="5">
    <source>
        <dbReference type="ARBA" id="ARBA00011245"/>
    </source>
</evidence>
<dbReference type="InterPro" id="IPR036043">
    <property type="entry name" value="Phosphoglycerate_kinase_sf"/>
</dbReference>
<dbReference type="GO" id="GO:0005829">
    <property type="term" value="C:cytosol"/>
    <property type="evidence" value="ECO:0007669"/>
    <property type="project" value="TreeGrafter"/>
</dbReference>
<evidence type="ECO:0000256" key="4">
    <source>
        <dbReference type="ARBA" id="ARBA00008982"/>
    </source>
</evidence>
<comment type="subunit">
    <text evidence="5 12">Monomer.</text>
</comment>
<dbReference type="GO" id="GO:0005524">
    <property type="term" value="F:ATP binding"/>
    <property type="evidence" value="ECO:0007669"/>
    <property type="project" value="UniProtKB-KW"/>
</dbReference>
<evidence type="ECO:0000256" key="6">
    <source>
        <dbReference type="ARBA" id="ARBA00013061"/>
    </source>
</evidence>
<feature type="binding site" evidence="12">
    <location>
        <position position="45"/>
    </location>
    <ligand>
        <name>substrate</name>
    </ligand>
</feature>
<dbReference type="PROSITE" id="PS00111">
    <property type="entry name" value="PGLYCERATE_KINASE"/>
    <property type="match status" value="1"/>
</dbReference>
<feature type="binding site" evidence="12 14">
    <location>
        <begin position="354"/>
        <end position="357"/>
    </location>
    <ligand>
        <name>ATP</name>
        <dbReference type="ChEBI" id="CHEBI:30616"/>
    </ligand>
</feature>
<evidence type="ECO:0000256" key="3">
    <source>
        <dbReference type="ARBA" id="ARBA00005215"/>
    </source>
</evidence>
<comment type="catalytic activity">
    <reaction evidence="1 12 15">
        <text>(2R)-3-phosphoglycerate + ATP = (2R)-3-phospho-glyceroyl phosphate + ADP</text>
        <dbReference type="Rhea" id="RHEA:14801"/>
        <dbReference type="ChEBI" id="CHEBI:30616"/>
        <dbReference type="ChEBI" id="CHEBI:57604"/>
        <dbReference type="ChEBI" id="CHEBI:58272"/>
        <dbReference type="ChEBI" id="CHEBI:456216"/>
        <dbReference type="EC" id="2.7.2.3"/>
    </reaction>
</comment>
<comment type="pathway">
    <text evidence="3">Carbohydrate biosynthesis; Calvin cycle.</text>
</comment>
<dbReference type="GO" id="GO:0043531">
    <property type="term" value="F:ADP binding"/>
    <property type="evidence" value="ECO:0007669"/>
    <property type="project" value="TreeGrafter"/>
</dbReference>
<dbReference type="EMBL" id="CP024608">
    <property type="protein sequence ID" value="ATQ75011.1"/>
    <property type="molecule type" value="Genomic_DNA"/>
</dbReference>
<evidence type="ECO:0000256" key="13">
    <source>
        <dbReference type="PIRSR" id="PIRSR000724-1"/>
    </source>
</evidence>
<reference evidence="16" key="1">
    <citation type="submission" date="2017-10" db="EMBL/GenBank/DDBJ databases">
        <title>Massilia psychrophilum sp. nov., a novel purple-pigmented bacterium isolated from Tianshan glacier, Xinjiang Municipality, China.</title>
        <authorList>
            <person name="Wang H."/>
        </authorList>
    </citation>
    <scope>NUCLEOTIDE SEQUENCE [LARGE SCALE GENOMIC DNA]</scope>
    <source>
        <strain evidence="16">B2</strain>
    </source>
</reference>
<dbReference type="GO" id="GO:0006094">
    <property type="term" value="P:gluconeogenesis"/>
    <property type="evidence" value="ECO:0007669"/>
    <property type="project" value="TreeGrafter"/>
</dbReference>
<evidence type="ECO:0000256" key="1">
    <source>
        <dbReference type="ARBA" id="ARBA00000642"/>
    </source>
</evidence>
<organism evidence="16 17">
    <name type="scientific">Massilia violaceinigra</name>
    <dbReference type="NCBI Taxonomy" id="2045208"/>
    <lineage>
        <taxon>Bacteria</taxon>
        <taxon>Pseudomonadati</taxon>
        <taxon>Pseudomonadota</taxon>
        <taxon>Betaproteobacteria</taxon>
        <taxon>Burkholderiales</taxon>
        <taxon>Oxalobacteraceae</taxon>
        <taxon>Telluria group</taxon>
        <taxon>Massilia</taxon>
    </lineage>
</organism>
<evidence type="ECO:0000256" key="11">
    <source>
        <dbReference type="ARBA" id="ARBA00022840"/>
    </source>
</evidence>
<evidence type="ECO:0000256" key="9">
    <source>
        <dbReference type="ARBA" id="ARBA00022741"/>
    </source>
</evidence>
<accession>A0A2D2DJ61</accession>
<evidence type="ECO:0000256" key="12">
    <source>
        <dbReference type="HAMAP-Rule" id="MF_00145"/>
    </source>
</evidence>
<dbReference type="PIRSF" id="PIRSF000724">
    <property type="entry name" value="Pgk"/>
    <property type="match status" value="1"/>
</dbReference>
<evidence type="ECO:0000256" key="2">
    <source>
        <dbReference type="ARBA" id="ARBA00004496"/>
    </source>
</evidence>
<dbReference type="RefSeq" id="WP_099874980.1">
    <property type="nucleotide sequence ID" value="NZ_CP024608.1"/>
</dbReference>
<feature type="binding site" evidence="12">
    <location>
        <position position="122"/>
    </location>
    <ligand>
        <name>substrate</name>
    </ligand>
</feature>
<dbReference type="AlphaFoldDB" id="A0A2D2DJ61"/>
<dbReference type="KEGG" id="mass:CR152_11150"/>
<keyword evidence="9 12" id="KW-0547">Nucleotide-binding</keyword>
<dbReference type="PANTHER" id="PTHR11406:SF23">
    <property type="entry name" value="PHOSPHOGLYCERATE KINASE 1, CHLOROPLASTIC-RELATED"/>
    <property type="match status" value="1"/>
</dbReference>
<evidence type="ECO:0000256" key="10">
    <source>
        <dbReference type="ARBA" id="ARBA00022777"/>
    </source>
</evidence>
<feature type="binding site" evidence="12 14">
    <location>
        <position position="206"/>
    </location>
    <ligand>
        <name>ATP</name>
        <dbReference type="ChEBI" id="CHEBI:30616"/>
    </ligand>
</feature>
<comment type="caution">
    <text evidence="12">Lacks conserved residue(s) required for the propagation of feature annotation.</text>
</comment>
<sequence length="401" mass="41627">MHAVLNFTRLQDLIDQNALQGKRVFIRADLNVPQDDAGKITEDTRIRASVPAIAAAIKAGAAVMVTSHLGRPTEGEFKPEDSLAPVAARLAELLGQPVELKQNWVDGVDVAAGQVVLLENCRVNKGEKKNADELAQKMAKLCDIYVNDAFGTAHRAEATTHGIAKFAPVVCAGPLLAAELDALGKALGAPNRPLLAIVAGSKVSSKLSILKALADKVDNLIVGGGIANTFMKAVGLNIGKSLAEADLVAEAKAIIDMMAARGAQVPIPVDVVCAKEFSPTAAATVKDVADVADDDMILDIGPKTAAMLAEQIAKAGTIVWNGPVGVFEFDQFGEGTKTLALAIADSNAFSIAGGGDTLAAIAKYAISDKIGYISTGGGAFLEFLEGKTLPAVEILLQRSSQ</sequence>
<dbReference type="UniPathway" id="UPA00109">
    <property type="reaction ID" value="UER00185"/>
</dbReference>
<dbReference type="PRINTS" id="PR00477">
    <property type="entry name" value="PHGLYCKINASE"/>
</dbReference>
<comment type="subcellular location">
    <subcellularLocation>
        <location evidence="2 12">Cytoplasm</location>
    </subcellularLocation>
</comment>
<keyword evidence="10 12" id="KW-0418">Kinase</keyword>